<dbReference type="GO" id="GO:0005737">
    <property type="term" value="C:cytoplasm"/>
    <property type="evidence" value="ECO:0007669"/>
    <property type="project" value="TreeGrafter"/>
</dbReference>
<comment type="similarity">
    <text evidence="2 8">Belongs to the zinc-containing alcohol dehydrogenase family.</text>
</comment>
<dbReference type="InterPro" id="IPR002328">
    <property type="entry name" value="ADH_Zn_CS"/>
</dbReference>
<keyword evidence="6" id="KW-0560">Oxidoreductase</keyword>
<evidence type="ECO:0000313" key="12">
    <source>
        <dbReference type="Proteomes" id="UP000693738"/>
    </source>
</evidence>
<gene>
    <name evidence="11" type="ORF">FEQUK3_LOCUS4643</name>
</gene>
<reference evidence="11" key="1">
    <citation type="submission" date="2021-05" db="EMBL/GenBank/DDBJ databases">
        <authorList>
            <person name="Khan N."/>
        </authorList>
    </citation>
    <scope>NUCLEOTIDE SEQUENCE</scope>
</reference>
<evidence type="ECO:0000256" key="9">
    <source>
        <dbReference type="SAM" id="MobiDB-lite"/>
    </source>
</evidence>
<feature type="region of interest" description="Disordered" evidence="9">
    <location>
        <begin position="360"/>
        <end position="388"/>
    </location>
</feature>
<dbReference type="GO" id="GO:0008270">
    <property type="term" value="F:zinc ion binding"/>
    <property type="evidence" value="ECO:0007669"/>
    <property type="project" value="InterPro"/>
</dbReference>
<proteinExistence type="inferred from homology"/>
<evidence type="ECO:0000313" key="11">
    <source>
        <dbReference type="EMBL" id="CAG7558920.1"/>
    </source>
</evidence>
<evidence type="ECO:0000256" key="4">
    <source>
        <dbReference type="ARBA" id="ARBA00022723"/>
    </source>
</evidence>
<dbReference type="EC" id="1.1.1.1" evidence="3"/>
<organism evidence="11 12">
    <name type="scientific">Fusarium equiseti</name>
    <name type="common">Fusarium scirpi</name>
    <dbReference type="NCBI Taxonomy" id="61235"/>
    <lineage>
        <taxon>Eukaryota</taxon>
        <taxon>Fungi</taxon>
        <taxon>Dikarya</taxon>
        <taxon>Ascomycota</taxon>
        <taxon>Pezizomycotina</taxon>
        <taxon>Sordariomycetes</taxon>
        <taxon>Hypocreomycetidae</taxon>
        <taxon>Hypocreales</taxon>
        <taxon>Nectriaceae</taxon>
        <taxon>Fusarium</taxon>
        <taxon>Fusarium incarnatum-equiseti species complex</taxon>
    </lineage>
</organism>
<dbReference type="Proteomes" id="UP000693738">
    <property type="component" value="Unassembled WGS sequence"/>
</dbReference>
<dbReference type="Pfam" id="PF08240">
    <property type="entry name" value="ADH_N"/>
    <property type="match status" value="1"/>
</dbReference>
<keyword evidence="4 8" id="KW-0479">Metal-binding</keyword>
<evidence type="ECO:0000256" key="1">
    <source>
        <dbReference type="ARBA" id="ARBA00001947"/>
    </source>
</evidence>
<dbReference type="GO" id="GO:0004022">
    <property type="term" value="F:alcohol dehydrogenase (NAD+) activity"/>
    <property type="evidence" value="ECO:0007669"/>
    <property type="project" value="UniProtKB-EC"/>
</dbReference>
<evidence type="ECO:0000256" key="7">
    <source>
        <dbReference type="ARBA" id="ARBA00023027"/>
    </source>
</evidence>
<dbReference type="InterPro" id="IPR020843">
    <property type="entry name" value="ER"/>
</dbReference>
<keyword evidence="5 8" id="KW-0862">Zinc</keyword>
<dbReference type="SMART" id="SM00829">
    <property type="entry name" value="PKS_ER"/>
    <property type="match status" value="1"/>
</dbReference>
<dbReference type="InterPro" id="IPR013149">
    <property type="entry name" value="ADH-like_C"/>
</dbReference>
<comment type="caution">
    <text evidence="11">The sequence shown here is derived from an EMBL/GenBank/DDBJ whole genome shotgun (WGS) entry which is preliminary data.</text>
</comment>
<evidence type="ECO:0000256" key="3">
    <source>
        <dbReference type="ARBA" id="ARBA00013190"/>
    </source>
</evidence>
<evidence type="ECO:0000256" key="2">
    <source>
        <dbReference type="ARBA" id="ARBA00008072"/>
    </source>
</evidence>
<evidence type="ECO:0000259" key="10">
    <source>
        <dbReference type="SMART" id="SM00829"/>
    </source>
</evidence>
<evidence type="ECO:0000256" key="6">
    <source>
        <dbReference type="ARBA" id="ARBA00023002"/>
    </source>
</evidence>
<feature type="domain" description="Enoyl reductase (ER)" evidence="10">
    <location>
        <begin position="16"/>
        <end position="345"/>
    </location>
</feature>
<comment type="cofactor">
    <cofactor evidence="1 8">
        <name>Zn(2+)</name>
        <dbReference type="ChEBI" id="CHEBI:29105"/>
    </cofactor>
</comment>
<accession>A0A8J2NGH8</accession>
<name>A0A8J2NGH8_FUSEQ</name>
<sequence length="388" mass="40485">MATHHKAATVVRSESGFSFDIQSIPLPKPQPWEILIKLSATGVCGTDMALAAGYLGPCRDILGHEGVGRVAQIGEGVDPSTIKVGDRVGIAWVRDVCGRCSCCREPGGEVRCLEQQNSGRKWDGTFAEYCLVPGRYVLAIPEDPALPDELVAPILCGGVTAYKALKACDATPGSWVAIVGAGGGVGGLGIQYAKAMGYRVAAIDVGAAKDTCLAMGADAYFDGSNTDTPAEFKKLTPNEDGAKAVIVTAGSGRAYQSALDLVAVFGTLVCVGIPPPDQAMNLHPLTLIDRGIKLLGTLVGTRTETMEALEFVRRGVVKPVVQSVSFDEMDDLAKRFSTTSGKLVIQFECTSEGPLADPFPSLLGADLGSSDNSPPPPTSTNMACMGYG</sequence>
<dbReference type="PROSITE" id="PS00059">
    <property type="entry name" value="ADH_ZINC"/>
    <property type="match status" value="1"/>
</dbReference>
<dbReference type="FunFam" id="3.40.50.720:FF:000039">
    <property type="entry name" value="Alcohol dehydrogenase AdhP"/>
    <property type="match status" value="1"/>
</dbReference>
<dbReference type="AlphaFoldDB" id="A0A8J2NGH8"/>
<keyword evidence="7" id="KW-0520">NAD</keyword>
<dbReference type="PANTHER" id="PTHR42940">
    <property type="entry name" value="ALCOHOL DEHYDROGENASE 1-RELATED"/>
    <property type="match status" value="1"/>
</dbReference>
<dbReference type="PANTHER" id="PTHR42940:SF3">
    <property type="entry name" value="ALCOHOL DEHYDROGENASE 1-RELATED"/>
    <property type="match status" value="1"/>
</dbReference>
<evidence type="ECO:0000256" key="8">
    <source>
        <dbReference type="RuleBase" id="RU361277"/>
    </source>
</evidence>
<dbReference type="InterPro" id="IPR013154">
    <property type="entry name" value="ADH-like_N"/>
</dbReference>
<dbReference type="CDD" id="cd08297">
    <property type="entry name" value="CAD3"/>
    <property type="match status" value="1"/>
</dbReference>
<dbReference type="Pfam" id="PF00107">
    <property type="entry name" value="ADH_zinc_N"/>
    <property type="match status" value="1"/>
</dbReference>
<dbReference type="EMBL" id="CAJSTJ010000127">
    <property type="protein sequence ID" value="CAG7558920.1"/>
    <property type="molecule type" value="Genomic_DNA"/>
</dbReference>
<evidence type="ECO:0000256" key="5">
    <source>
        <dbReference type="ARBA" id="ARBA00022833"/>
    </source>
</evidence>
<protein>
    <recommendedName>
        <fullName evidence="3">alcohol dehydrogenase</fullName>
        <ecNumber evidence="3">1.1.1.1</ecNumber>
    </recommendedName>
</protein>